<evidence type="ECO:0000313" key="4">
    <source>
        <dbReference type="Proteomes" id="UP000179047"/>
    </source>
</evidence>
<dbReference type="STRING" id="1802701.A3A33_04695"/>
<accession>A0A1F8GQ18</accession>
<dbReference type="InterPro" id="IPR011761">
    <property type="entry name" value="ATP-grasp"/>
</dbReference>
<name>A0A1F8GQ18_9BACT</name>
<dbReference type="Gene3D" id="3.30.1490.20">
    <property type="entry name" value="ATP-grasp fold, A domain"/>
    <property type="match status" value="1"/>
</dbReference>
<evidence type="ECO:0000259" key="2">
    <source>
        <dbReference type="PROSITE" id="PS50975"/>
    </source>
</evidence>
<feature type="domain" description="ATP-grasp" evidence="2">
    <location>
        <begin position="145"/>
        <end position="396"/>
    </location>
</feature>
<organism evidence="3 4">
    <name type="scientific">Candidatus Yanofskybacteria bacterium RIFCSPLOWO2_01_FULL_49_25</name>
    <dbReference type="NCBI Taxonomy" id="1802701"/>
    <lineage>
        <taxon>Bacteria</taxon>
        <taxon>Candidatus Yanofskyibacteriota</taxon>
    </lineage>
</organism>
<evidence type="ECO:0000313" key="3">
    <source>
        <dbReference type="EMBL" id="OGN27494.1"/>
    </source>
</evidence>
<keyword evidence="1" id="KW-0547">Nucleotide-binding</keyword>
<dbReference type="Proteomes" id="UP000179047">
    <property type="component" value="Unassembled WGS sequence"/>
</dbReference>
<dbReference type="InterPro" id="IPR013815">
    <property type="entry name" value="ATP_grasp_subdomain_1"/>
</dbReference>
<dbReference type="PROSITE" id="PS50975">
    <property type="entry name" value="ATP_GRASP"/>
    <property type="match status" value="1"/>
</dbReference>
<comment type="caution">
    <text evidence="3">The sequence shown here is derived from an EMBL/GenBank/DDBJ whole genome shotgun (WGS) entry which is preliminary data.</text>
</comment>
<dbReference type="GO" id="GO:0005524">
    <property type="term" value="F:ATP binding"/>
    <property type="evidence" value="ECO:0007669"/>
    <property type="project" value="UniProtKB-UniRule"/>
</dbReference>
<dbReference type="SUPFAM" id="SSF56059">
    <property type="entry name" value="Glutathione synthetase ATP-binding domain-like"/>
    <property type="match status" value="1"/>
</dbReference>
<protein>
    <recommendedName>
        <fullName evidence="2">ATP-grasp domain-containing protein</fullName>
    </recommendedName>
</protein>
<dbReference type="GO" id="GO:0046872">
    <property type="term" value="F:metal ion binding"/>
    <property type="evidence" value="ECO:0007669"/>
    <property type="project" value="InterPro"/>
</dbReference>
<gene>
    <name evidence="3" type="ORF">A3A33_04695</name>
</gene>
<dbReference type="EMBL" id="MGKP01000029">
    <property type="protein sequence ID" value="OGN27494.1"/>
    <property type="molecule type" value="Genomic_DNA"/>
</dbReference>
<dbReference type="Gene3D" id="3.30.470.20">
    <property type="entry name" value="ATP-grasp fold, B domain"/>
    <property type="match status" value="1"/>
</dbReference>
<sequence>MYSKNPCPDCGPAPTIHILDYYSVIIDRFTQKLFRPIDSLRQRLARILPSVNAGRFVLALWKLLSFLHIGRIVTEPDDQVGHRGLWLWKEAQKRGIALIEYRLGRSRDFFVASYGEKVIAFQGLPRPTGKEYASLEWMDNKAEMRKRFAAAGIPVARGGDVRTWHQAVALFRTLHKPVITKPSIGSRGRHATTRIMTEADLKIGFDKAKLLSPWVIVEEEFLATLHRVTVIGGRVIGVLRRDRACIIGDGTRTIRDLVAVENRNPHRDGPLFQHIETGEEASEELRLQNLSWDSIPPKGQWIGLSKKPSRSVGGSTMDILDETHPANIALFEKIARVLDDPLIGIDFFIEDMSQPWQEQTYAGVIECNSCPFIDLHHEPLYGPVRNAGGALWSIIFPDQGAK</sequence>
<keyword evidence="1" id="KW-0067">ATP-binding</keyword>
<reference evidence="3 4" key="1">
    <citation type="journal article" date="2016" name="Nat. Commun.">
        <title>Thousands of microbial genomes shed light on interconnected biogeochemical processes in an aquifer system.</title>
        <authorList>
            <person name="Anantharaman K."/>
            <person name="Brown C.T."/>
            <person name="Hug L.A."/>
            <person name="Sharon I."/>
            <person name="Castelle C.J."/>
            <person name="Probst A.J."/>
            <person name="Thomas B.C."/>
            <person name="Singh A."/>
            <person name="Wilkins M.J."/>
            <person name="Karaoz U."/>
            <person name="Brodie E.L."/>
            <person name="Williams K.H."/>
            <person name="Hubbard S.S."/>
            <person name="Banfield J.F."/>
        </authorList>
    </citation>
    <scope>NUCLEOTIDE SEQUENCE [LARGE SCALE GENOMIC DNA]</scope>
</reference>
<dbReference type="AlphaFoldDB" id="A0A1F8GQ18"/>
<evidence type="ECO:0000256" key="1">
    <source>
        <dbReference type="PROSITE-ProRule" id="PRU00409"/>
    </source>
</evidence>
<proteinExistence type="predicted"/>